<dbReference type="GeneID" id="23567498"/>
<dbReference type="InParanoid" id="A0A0D1CDQ4"/>
<protein>
    <submittedName>
        <fullName evidence="2">Uncharacterized protein</fullName>
    </submittedName>
</protein>
<sequence length="103" mass="11164">MAMAMTVGGAMFLARSILESLAMLVFFYESSLGCFANIVEEAACGRGGFQANMDCLRAALARNCVPEQHIAEAACYQGRMDAFTPRALSSRSMLAGKEYEFSE</sequence>
<feature type="signal peptide" evidence="1">
    <location>
        <begin position="1"/>
        <end position="33"/>
    </location>
</feature>
<proteinExistence type="predicted"/>
<evidence type="ECO:0000313" key="2">
    <source>
        <dbReference type="EMBL" id="KIS71222.1"/>
    </source>
</evidence>
<dbReference type="Proteomes" id="UP000000561">
    <property type="component" value="Chromosome 2"/>
</dbReference>
<dbReference type="VEuPathDB" id="FungiDB:UMAG_11639"/>
<gene>
    <name evidence="2" type="ORF">UMAG_11639</name>
</gene>
<dbReference type="AlphaFoldDB" id="A0A0D1CDQ4"/>
<dbReference type="EMBL" id="CM003141">
    <property type="protein sequence ID" value="KIS71222.1"/>
    <property type="molecule type" value="Genomic_DNA"/>
</dbReference>
<evidence type="ECO:0000313" key="3">
    <source>
        <dbReference type="Proteomes" id="UP000000561"/>
    </source>
</evidence>
<feature type="chain" id="PRO_5002228118" evidence="1">
    <location>
        <begin position="34"/>
        <end position="103"/>
    </location>
</feature>
<evidence type="ECO:0000256" key="1">
    <source>
        <dbReference type="SAM" id="SignalP"/>
    </source>
</evidence>
<organism evidence="2 3">
    <name type="scientific">Mycosarcoma maydis</name>
    <name type="common">Corn smut fungus</name>
    <name type="synonym">Ustilago maydis</name>
    <dbReference type="NCBI Taxonomy" id="5270"/>
    <lineage>
        <taxon>Eukaryota</taxon>
        <taxon>Fungi</taxon>
        <taxon>Dikarya</taxon>
        <taxon>Basidiomycota</taxon>
        <taxon>Ustilaginomycotina</taxon>
        <taxon>Ustilaginomycetes</taxon>
        <taxon>Ustilaginales</taxon>
        <taxon>Ustilaginaceae</taxon>
        <taxon>Mycosarcoma</taxon>
    </lineage>
</organism>
<keyword evidence="1" id="KW-0732">Signal</keyword>
<name>A0A0D1CDQ4_MYCMD</name>
<reference evidence="2 3" key="1">
    <citation type="journal article" date="2006" name="Nature">
        <title>Insights from the genome of the biotrophic fungal plant pathogen Ustilago maydis.</title>
        <authorList>
            <person name="Kamper J."/>
            <person name="Kahmann R."/>
            <person name="Bolker M."/>
            <person name="Ma L.J."/>
            <person name="Brefort T."/>
            <person name="Saville B.J."/>
            <person name="Banuett F."/>
            <person name="Kronstad J.W."/>
            <person name="Gold S.E."/>
            <person name="Muller O."/>
            <person name="Perlin M.H."/>
            <person name="Wosten H.A."/>
            <person name="de Vries R."/>
            <person name="Ruiz-Herrera J."/>
            <person name="Reynaga-Pena C.G."/>
            <person name="Snetselaar K."/>
            <person name="McCann M."/>
            <person name="Perez-Martin J."/>
            <person name="Feldbrugge M."/>
            <person name="Basse C.W."/>
            <person name="Steinberg G."/>
            <person name="Ibeas J.I."/>
            <person name="Holloman W."/>
            <person name="Guzman P."/>
            <person name="Farman M."/>
            <person name="Stajich J.E."/>
            <person name="Sentandreu R."/>
            <person name="Gonzalez-Prieto J.M."/>
            <person name="Kennell J.C."/>
            <person name="Molina L."/>
            <person name="Schirawski J."/>
            <person name="Mendoza-Mendoza A."/>
            <person name="Greilinger D."/>
            <person name="Munch K."/>
            <person name="Rossel N."/>
            <person name="Scherer M."/>
            <person name="Vranes M."/>
            <person name="Ladendorf O."/>
            <person name="Vincon V."/>
            <person name="Fuchs U."/>
            <person name="Sandrock B."/>
            <person name="Meng S."/>
            <person name="Ho E.C."/>
            <person name="Cahill M.J."/>
            <person name="Boyce K.J."/>
            <person name="Klose J."/>
            <person name="Klosterman S.J."/>
            <person name="Deelstra H.J."/>
            <person name="Ortiz-Castellanos L."/>
            <person name="Li W."/>
            <person name="Sanchez-Alonso P."/>
            <person name="Schreier P.H."/>
            <person name="Hauser-Hahn I."/>
            <person name="Vaupel M."/>
            <person name="Koopmann E."/>
            <person name="Friedrich G."/>
            <person name="Voss H."/>
            <person name="Schluter T."/>
            <person name="Margolis J."/>
            <person name="Platt D."/>
            <person name="Swimmer C."/>
            <person name="Gnirke A."/>
            <person name="Chen F."/>
            <person name="Vysotskaia V."/>
            <person name="Mannhaupt G."/>
            <person name="Guldener U."/>
            <person name="Munsterkotter M."/>
            <person name="Haase D."/>
            <person name="Oesterheld M."/>
            <person name="Mewes H.W."/>
            <person name="Mauceli E.W."/>
            <person name="DeCaprio D."/>
            <person name="Wade C.M."/>
            <person name="Butler J."/>
            <person name="Young S."/>
            <person name="Jaffe D.B."/>
            <person name="Calvo S."/>
            <person name="Nusbaum C."/>
            <person name="Galagan J."/>
            <person name="Birren B.W."/>
        </authorList>
    </citation>
    <scope>NUCLEOTIDE SEQUENCE [LARGE SCALE GENOMIC DNA]</scope>
    <source>
        <strain evidence="3">DSM 14603 / FGSC 9021 / UM521</strain>
    </source>
</reference>
<dbReference type="KEGG" id="uma:UMAG_11639"/>
<accession>A0A0D1CDQ4</accession>
<keyword evidence="3" id="KW-1185">Reference proteome</keyword>
<dbReference type="RefSeq" id="XP_011387442.1">
    <property type="nucleotide sequence ID" value="XM_011389140.1"/>
</dbReference>